<evidence type="ECO:0000256" key="1">
    <source>
        <dbReference type="SAM" id="MobiDB-lite"/>
    </source>
</evidence>
<accession>A0A8E2JK26</accession>
<dbReference type="AlphaFoldDB" id="A0A8E2JK26"/>
<keyword evidence="3" id="KW-1185">Reference proteome</keyword>
<sequence length="275" mass="30231">MEKRSLKKAITNGTLAVPQHTLDPEGTLETRKERELELEMEIRKTNIKYKQEGDKKKSSDGPPLSTTKTMQNISSDPRGHHQTLSNNQKKALNDKAQPRVQNTEQSKMESRKAVDFQAHDLDQLTGLWSDGNNINGQYAFNTTIIPISNPASPQTPLKHPLPVKHITSPTLSFTTNPHRPPPPPPGFASQKALPIAPTTLSIATSSPHSPHTIPPPPTPPQRPDQAPPRKPSKDHPSRPQLPGSRTTRGRDARSKNLHPRSHISAIAAKSGSMYG</sequence>
<gene>
    <name evidence="2" type="ORF">K432DRAFT_421845</name>
</gene>
<name>A0A8E2JK26_9PEZI</name>
<feature type="compositionally biased region" description="Polar residues" evidence="1">
    <location>
        <begin position="64"/>
        <end position="75"/>
    </location>
</feature>
<reference evidence="2 3" key="1">
    <citation type="journal article" date="2016" name="Nat. Commun.">
        <title>Ectomycorrhizal ecology is imprinted in the genome of the dominant symbiotic fungus Cenococcum geophilum.</title>
        <authorList>
            <consortium name="DOE Joint Genome Institute"/>
            <person name="Peter M."/>
            <person name="Kohler A."/>
            <person name="Ohm R.A."/>
            <person name="Kuo A."/>
            <person name="Krutzmann J."/>
            <person name="Morin E."/>
            <person name="Arend M."/>
            <person name="Barry K.W."/>
            <person name="Binder M."/>
            <person name="Choi C."/>
            <person name="Clum A."/>
            <person name="Copeland A."/>
            <person name="Grisel N."/>
            <person name="Haridas S."/>
            <person name="Kipfer T."/>
            <person name="LaButti K."/>
            <person name="Lindquist E."/>
            <person name="Lipzen A."/>
            <person name="Maire R."/>
            <person name="Meier B."/>
            <person name="Mihaltcheva S."/>
            <person name="Molinier V."/>
            <person name="Murat C."/>
            <person name="Poggeler S."/>
            <person name="Quandt C.A."/>
            <person name="Sperisen C."/>
            <person name="Tritt A."/>
            <person name="Tisserant E."/>
            <person name="Crous P.W."/>
            <person name="Henrissat B."/>
            <person name="Nehls U."/>
            <person name="Egli S."/>
            <person name="Spatafora J.W."/>
            <person name="Grigoriev I.V."/>
            <person name="Martin F.M."/>
        </authorList>
    </citation>
    <scope>NUCLEOTIDE SEQUENCE [LARGE SCALE GENOMIC DNA]</scope>
    <source>
        <strain evidence="2 3">CBS 459.81</strain>
    </source>
</reference>
<evidence type="ECO:0000313" key="2">
    <source>
        <dbReference type="EMBL" id="OCK85364.1"/>
    </source>
</evidence>
<feature type="region of interest" description="Disordered" evidence="1">
    <location>
        <begin position="151"/>
        <end position="275"/>
    </location>
</feature>
<feature type="compositionally biased region" description="Basic and acidic residues" evidence="1">
    <location>
        <begin position="46"/>
        <end position="59"/>
    </location>
</feature>
<feature type="compositionally biased region" description="Pro residues" evidence="1">
    <location>
        <begin position="212"/>
        <end position="229"/>
    </location>
</feature>
<feature type="compositionally biased region" description="Polar residues" evidence="1">
    <location>
        <begin position="167"/>
        <end position="177"/>
    </location>
</feature>
<evidence type="ECO:0000313" key="3">
    <source>
        <dbReference type="Proteomes" id="UP000250266"/>
    </source>
</evidence>
<dbReference type="EMBL" id="KV744820">
    <property type="protein sequence ID" value="OCK85364.1"/>
    <property type="molecule type" value="Genomic_DNA"/>
</dbReference>
<feature type="region of interest" description="Disordered" evidence="1">
    <location>
        <begin position="1"/>
        <end position="33"/>
    </location>
</feature>
<proteinExistence type="predicted"/>
<feature type="region of interest" description="Disordered" evidence="1">
    <location>
        <begin position="46"/>
        <end position="114"/>
    </location>
</feature>
<dbReference type="Proteomes" id="UP000250266">
    <property type="component" value="Unassembled WGS sequence"/>
</dbReference>
<protein>
    <submittedName>
        <fullName evidence="2">Uncharacterized protein</fullName>
    </submittedName>
</protein>
<organism evidence="2 3">
    <name type="scientific">Lepidopterella palustris CBS 459.81</name>
    <dbReference type="NCBI Taxonomy" id="1314670"/>
    <lineage>
        <taxon>Eukaryota</taxon>
        <taxon>Fungi</taxon>
        <taxon>Dikarya</taxon>
        <taxon>Ascomycota</taxon>
        <taxon>Pezizomycotina</taxon>
        <taxon>Dothideomycetes</taxon>
        <taxon>Pleosporomycetidae</taxon>
        <taxon>Mytilinidiales</taxon>
        <taxon>Argynnaceae</taxon>
        <taxon>Lepidopterella</taxon>
    </lineage>
</organism>